<dbReference type="EMBL" id="JBJQND010000019">
    <property type="protein sequence ID" value="KAL3832305.1"/>
    <property type="molecule type" value="Genomic_DNA"/>
</dbReference>
<evidence type="ECO:0000313" key="8">
    <source>
        <dbReference type="Proteomes" id="UP001634394"/>
    </source>
</evidence>
<comment type="cofactor">
    <cofactor evidence="1">
        <name>Zn(2+)</name>
        <dbReference type="ChEBI" id="CHEBI:29105"/>
    </cofactor>
</comment>
<dbReference type="InterPro" id="IPR001279">
    <property type="entry name" value="Metallo-B-lactamas"/>
</dbReference>
<dbReference type="PANTHER" id="PTHR11935">
    <property type="entry name" value="BETA LACTAMASE DOMAIN"/>
    <property type="match status" value="1"/>
</dbReference>
<evidence type="ECO:0000256" key="1">
    <source>
        <dbReference type="ARBA" id="ARBA00001947"/>
    </source>
</evidence>
<dbReference type="InterPro" id="IPR017782">
    <property type="entry name" value="Hydroxyacylglutathione_Hdrlase"/>
</dbReference>
<comment type="caution">
    <text evidence="7">The sequence shown here is derived from an EMBL/GenBank/DDBJ whole genome shotgun (WGS) entry which is preliminary data.</text>
</comment>
<evidence type="ECO:0000256" key="2">
    <source>
        <dbReference type="ARBA" id="ARBA00006759"/>
    </source>
</evidence>
<dbReference type="SMART" id="SM00849">
    <property type="entry name" value="Lactamase_B"/>
    <property type="match status" value="1"/>
</dbReference>
<evidence type="ECO:0000259" key="6">
    <source>
        <dbReference type="SMART" id="SM00849"/>
    </source>
</evidence>
<dbReference type="Proteomes" id="UP001634394">
    <property type="component" value="Unassembled WGS sequence"/>
</dbReference>
<protein>
    <recommendedName>
        <fullName evidence="6">Metallo-beta-lactamase domain-containing protein</fullName>
    </recommendedName>
</protein>
<dbReference type="PANTHER" id="PTHR11935:SF116">
    <property type="entry name" value="HYDROLASE PNKD-RELATED"/>
    <property type="match status" value="1"/>
</dbReference>
<sequence length="323" mass="36620">MAKVGGCLFRIGYFLYTRTRIGYYYHRHDVAKAKEKYGVSSGHTVIHPVEYGSLQIIPIPMALDNYAYLIVDTQSKVAVVVDPGDPEPVESVLNEMNITPEAVLITHKHWDHSGGNSQMKNHYRGIRIYGGIHDDVPDVTHNVTDHDVLEFGRLRFHVVFTPGHTEGHVVYVLDGSPFGAPDSMFSGDHLFLSGCGRMFEMKASVMLRSLDKISQMNPNTLIWPGHEYAKENLEFACHLEPNNKAAQRKRAWVNQRRQEKLCTCPSTIQEELTYNPFLRTKEESVLLSIGVLSGDTFTVPSDEVRARALTEIRELKDNFKYLL</sequence>
<keyword evidence="4" id="KW-0378">Hydrolase</keyword>
<dbReference type="Pfam" id="PF00753">
    <property type="entry name" value="Lactamase_B"/>
    <property type="match status" value="1"/>
</dbReference>
<dbReference type="InterPro" id="IPR036866">
    <property type="entry name" value="RibonucZ/Hydroxyglut_hydro"/>
</dbReference>
<evidence type="ECO:0000256" key="5">
    <source>
        <dbReference type="ARBA" id="ARBA00022833"/>
    </source>
</evidence>
<dbReference type="GO" id="GO:0046872">
    <property type="term" value="F:metal ion binding"/>
    <property type="evidence" value="ECO:0007669"/>
    <property type="project" value="UniProtKB-KW"/>
</dbReference>
<dbReference type="GO" id="GO:0016787">
    <property type="term" value="F:hydrolase activity"/>
    <property type="evidence" value="ECO:0007669"/>
    <property type="project" value="UniProtKB-KW"/>
</dbReference>
<keyword evidence="5" id="KW-0862">Zinc</keyword>
<dbReference type="NCBIfam" id="TIGR03413">
    <property type="entry name" value="GSH_gloB"/>
    <property type="match status" value="1"/>
</dbReference>
<keyword evidence="3" id="KW-0479">Metal-binding</keyword>
<proteinExistence type="inferred from homology"/>
<keyword evidence="8" id="KW-1185">Reference proteome</keyword>
<dbReference type="SUPFAM" id="SSF56281">
    <property type="entry name" value="Metallo-hydrolase/oxidoreductase"/>
    <property type="match status" value="1"/>
</dbReference>
<dbReference type="Gene3D" id="3.60.15.10">
    <property type="entry name" value="Ribonuclease Z/Hydroxyacylglutathione hydrolase-like"/>
    <property type="match status" value="1"/>
</dbReference>
<gene>
    <name evidence="7" type="ORF">ACJMK2_023959</name>
</gene>
<dbReference type="AlphaFoldDB" id="A0ABD3T6G3"/>
<evidence type="ECO:0000256" key="4">
    <source>
        <dbReference type="ARBA" id="ARBA00022801"/>
    </source>
</evidence>
<dbReference type="InterPro" id="IPR035680">
    <property type="entry name" value="Clx_II_MBL"/>
</dbReference>
<comment type="similarity">
    <text evidence="2">Belongs to the metallo-beta-lactamase superfamily. Glyoxalase II family.</text>
</comment>
<organism evidence="7 8">
    <name type="scientific">Sinanodonta woodiana</name>
    <name type="common">Chinese pond mussel</name>
    <name type="synonym">Anodonta woodiana</name>
    <dbReference type="NCBI Taxonomy" id="1069815"/>
    <lineage>
        <taxon>Eukaryota</taxon>
        <taxon>Metazoa</taxon>
        <taxon>Spiralia</taxon>
        <taxon>Lophotrochozoa</taxon>
        <taxon>Mollusca</taxon>
        <taxon>Bivalvia</taxon>
        <taxon>Autobranchia</taxon>
        <taxon>Heteroconchia</taxon>
        <taxon>Palaeoheterodonta</taxon>
        <taxon>Unionida</taxon>
        <taxon>Unionoidea</taxon>
        <taxon>Unionidae</taxon>
        <taxon>Unioninae</taxon>
        <taxon>Sinanodonta</taxon>
    </lineage>
</organism>
<accession>A0ABD3T6G3</accession>
<dbReference type="InterPro" id="IPR032282">
    <property type="entry name" value="HAGH_C"/>
</dbReference>
<evidence type="ECO:0000256" key="3">
    <source>
        <dbReference type="ARBA" id="ARBA00022723"/>
    </source>
</evidence>
<dbReference type="HAMAP" id="MF_01374">
    <property type="entry name" value="Glyoxalase_2"/>
    <property type="match status" value="1"/>
</dbReference>
<dbReference type="Pfam" id="PF16123">
    <property type="entry name" value="HAGH_C"/>
    <property type="match status" value="1"/>
</dbReference>
<dbReference type="PIRSF" id="PIRSF005457">
    <property type="entry name" value="Glx"/>
    <property type="match status" value="1"/>
</dbReference>
<name>A0ABD3T6G3_SINWO</name>
<evidence type="ECO:0000313" key="7">
    <source>
        <dbReference type="EMBL" id="KAL3832305.1"/>
    </source>
</evidence>
<reference evidence="7 8" key="1">
    <citation type="submission" date="2024-11" db="EMBL/GenBank/DDBJ databases">
        <title>Chromosome-level genome assembly of the freshwater bivalve Anodonta woodiana.</title>
        <authorList>
            <person name="Chen X."/>
        </authorList>
    </citation>
    <scope>NUCLEOTIDE SEQUENCE [LARGE SCALE GENOMIC DNA]</scope>
    <source>
        <strain evidence="7">MN2024</strain>
        <tissue evidence="7">Gills</tissue>
    </source>
</reference>
<dbReference type="CDD" id="cd07723">
    <property type="entry name" value="hydroxyacylglutathione_hydrolase_MBL-fold"/>
    <property type="match status" value="1"/>
</dbReference>
<feature type="domain" description="Metallo-beta-lactamase" evidence="6">
    <location>
        <begin position="64"/>
        <end position="226"/>
    </location>
</feature>